<reference evidence="5" key="1">
    <citation type="submission" date="2023-07" db="EMBL/GenBank/DDBJ databases">
        <authorList>
            <person name="Stuckert A."/>
        </authorList>
    </citation>
    <scope>NUCLEOTIDE SEQUENCE</scope>
</reference>
<dbReference type="PANTHER" id="PTHR45775:SF5">
    <property type="entry name" value="GTP-BINDING PROTEIN REM 2"/>
    <property type="match status" value="1"/>
</dbReference>
<evidence type="ECO:0000256" key="1">
    <source>
        <dbReference type="ARBA" id="ARBA00008846"/>
    </source>
</evidence>
<dbReference type="EMBL" id="CAUEEQ010077261">
    <property type="protein sequence ID" value="CAJ0966798.1"/>
    <property type="molecule type" value="Genomic_DNA"/>
</dbReference>
<evidence type="ECO:0000256" key="3">
    <source>
        <dbReference type="ARBA" id="ARBA00022741"/>
    </source>
</evidence>
<dbReference type="InterPro" id="IPR027417">
    <property type="entry name" value="P-loop_NTPase"/>
</dbReference>
<dbReference type="PROSITE" id="PS51419">
    <property type="entry name" value="RAB"/>
    <property type="match status" value="1"/>
</dbReference>
<dbReference type="InterPro" id="IPR001806">
    <property type="entry name" value="Small_GTPase"/>
</dbReference>
<comment type="caution">
    <text evidence="5">The sequence shown here is derived from an EMBL/GenBank/DDBJ whole genome shotgun (WGS) entry which is preliminary data.</text>
</comment>
<dbReference type="InterPro" id="IPR051641">
    <property type="entry name" value="RGK_GTP-binding_reg"/>
</dbReference>
<dbReference type="SUPFAM" id="SSF52540">
    <property type="entry name" value="P-loop containing nucleoside triphosphate hydrolases"/>
    <property type="match status" value="1"/>
</dbReference>
<evidence type="ECO:0000256" key="2">
    <source>
        <dbReference type="ARBA" id="ARBA00022553"/>
    </source>
</evidence>
<evidence type="ECO:0008006" key="7">
    <source>
        <dbReference type="Google" id="ProtNLM"/>
    </source>
</evidence>
<dbReference type="PANTHER" id="PTHR45775">
    <property type="entry name" value="RAD, GEM/KIR FAMILY MEMBER 2, ISOFORM C"/>
    <property type="match status" value="1"/>
</dbReference>
<dbReference type="PRINTS" id="PR00449">
    <property type="entry name" value="RASTRNSFRMNG"/>
</dbReference>
<dbReference type="Pfam" id="PF00071">
    <property type="entry name" value="Ras"/>
    <property type="match status" value="1"/>
</dbReference>
<dbReference type="PROSITE" id="PS51421">
    <property type="entry name" value="RAS"/>
    <property type="match status" value="1"/>
</dbReference>
<sequence length="362" mass="39955">MISLVLDIDMTLNKIEKLGGLRQHRGSLPLPADSRRRGSMPLPYKHQLRRAQAVDELDWPSVHSGSSDSVRSSDSNPESGVFKVMLLGDSGVGKTTLAGIFGGTQDTFPHESEHPEDTYERNLIVDGEKTTLMVYDIWEQSGPHTWMQDNCLQMGDAFLLVFSVTDRGSFQRLPGLLLRLRTARPHRHIPVILVGNKGDLARSREVSMEGPALIPTLGPEADVDYKGPSERFSLPSMVQGFNFASGVLRQLFGLHHSEFWSVTVCGCGQRWSRIFITVMIGNCDRSIQEEDAAVEEAGTAGTAPAVDFLRIRPPLKIIEKCTVTTVFAVLETRKQRSASFLPSVIAADRENCSNAARKKGPQ</sequence>
<evidence type="ECO:0000313" key="5">
    <source>
        <dbReference type="EMBL" id="CAJ0966798.1"/>
    </source>
</evidence>
<evidence type="ECO:0000313" key="6">
    <source>
        <dbReference type="Proteomes" id="UP001176940"/>
    </source>
</evidence>
<protein>
    <recommendedName>
        <fullName evidence="7">GTP-binding protein</fullName>
    </recommendedName>
</protein>
<dbReference type="PROSITE" id="PS00675">
    <property type="entry name" value="SIGMA54_INTERACT_1"/>
    <property type="match status" value="1"/>
</dbReference>
<dbReference type="SMART" id="SM00173">
    <property type="entry name" value="RAS"/>
    <property type="match status" value="1"/>
</dbReference>
<keyword evidence="3" id="KW-0547">Nucleotide-binding</keyword>
<keyword evidence="6" id="KW-1185">Reference proteome</keyword>
<proteinExistence type="inferred from homology"/>
<comment type="similarity">
    <text evidence="1">Belongs to the small GTPase superfamily. RGK family.</text>
</comment>
<gene>
    <name evidence="5" type="ORF">RIMI_LOCUS21680557</name>
</gene>
<keyword evidence="2" id="KW-0597">Phosphoprotein</keyword>
<feature type="region of interest" description="Disordered" evidence="4">
    <location>
        <begin position="55"/>
        <end position="77"/>
    </location>
</feature>
<dbReference type="Proteomes" id="UP001176940">
    <property type="component" value="Unassembled WGS sequence"/>
</dbReference>
<accession>A0ABN9MJ35</accession>
<organism evidence="5 6">
    <name type="scientific">Ranitomeya imitator</name>
    <name type="common">mimic poison frog</name>
    <dbReference type="NCBI Taxonomy" id="111125"/>
    <lineage>
        <taxon>Eukaryota</taxon>
        <taxon>Metazoa</taxon>
        <taxon>Chordata</taxon>
        <taxon>Craniata</taxon>
        <taxon>Vertebrata</taxon>
        <taxon>Euteleostomi</taxon>
        <taxon>Amphibia</taxon>
        <taxon>Batrachia</taxon>
        <taxon>Anura</taxon>
        <taxon>Neobatrachia</taxon>
        <taxon>Hyloidea</taxon>
        <taxon>Dendrobatidae</taxon>
        <taxon>Dendrobatinae</taxon>
        <taxon>Ranitomeya</taxon>
    </lineage>
</organism>
<dbReference type="Gene3D" id="3.40.50.300">
    <property type="entry name" value="P-loop containing nucleotide triphosphate hydrolases"/>
    <property type="match status" value="1"/>
</dbReference>
<evidence type="ECO:0000256" key="4">
    <source>
        <dbReference type="SAM" id="MobiDB-lite"/>
    </source>
</evidence>
<dbReference type="InterPro" id="IPR025662">
    <property type="entry name" value="Sigma_54_int_dom_ATP-bd_1"/>
</dbReference>
<feature type="compositionally biased region" description="Low complexity" evidence="4">
    <location>
        <begin position="61"/>
        <end position="75"/>
    </location>
</feature>
<dbReference type="SMART" id="SM00175">
    <property type="entry name" value="RAB"/>
    <property type="match status" value="1"/>
</dbReference>
<name>A0ABN9MJ35_9NEOB</name>